<feature type="domain" description="Glycosyltransferase family 18 catalytic" evidence="1">
    <location>
        <begin position="273"/>
        <end position="472"/>
    </location>
</feature>
<dbReference type="UniPathway" id="UPA00378"/>
<dbReference type="Proteomes" id="UP000092666">
    <property type="component" value="Unassembled WGS sequence"/>
</dbReference>
<dbReference type="STRING" id="1296120.A0A1B9GTQ4"/>
<reference evidence="2 3" key="1">
    <citation type="submission" date="2013-07" db="EMBL/GenBank/DDBJ databases">
        <title>The Genome Sequence of Cryptococcus heveanensis BCC8398.</title>
        <authorList>
            <consortium name="The Broad Institute Genome Sequencing Platform"/>
            <person name="Cuomo C."/>
            <person name="Litvintseva A."/>
            <person name="Chen Y."/>
            <person name="Heitman J."/>
            <person name="Sun S."/>
            <person name="Springer D."/>
            <person name="Dromer F."/>
            <person name="Young S.K."/>
            <person name="Zeng Q."/>
            <person name="Gargeya S."/>
            <person name="Fitzgerald M."/>
            <person name="Abouelleil A."/>
            <person name="Alvarado L."/>
            <person name="Berlin A.M."/>
            <person name="Chapman S.B."/>
            <person name="Dewar J."/>
            <person name="Goldberg J."/>
            <person name="Griggs A."/>
            <person name="Gujja S."/>
            <person name="Hansen M."/>
            <person name="Howarth C."/>
            <person name="Imamovic A."/>
            <person name="Larimer J."/>
            <person name="McCowan C."/>
            <person name="Murphy C."/>
            <person name="Pearson M."/>
            <person name="Priest M."/>
            <person name="Roberts A."/>
            <person name="Saif S."/>
            <person name="Shea T."/>
            <person name="Sykes S."/>
            <person name="Wortman J."/>
            <person name="Nusbaum C."/>
            <person name="Birren B."/>
        </authorList>
    </citation>
    <scope>NUCLEOTIDE SEQUENCE [LARGE SCALE GENOMIC DNA]</scope>
    <source>
        <strain evidence="2 3">BCC8398</strain>
    </source>
</reference>
<organism evidence="2 3">
    <name type="scientific">Kwoniella heveanensis BCC8398</name>
    <dbReference type="NCBI Taxonomy" id="1296120"/>
    <lineage>
        <taxon>Eukaryota</taxon>
        <taxon>Fungi</taxon>
        <taxon>Dikarya</taxon>
        <taxon>Basidiomycota</taxon>
        <taxon>Agaricomycotina</taxon>
        <taxon>Tremellomycetes</taxon>
        <taxon>Tremellales</taxon>
        <taxon>Cryptococcaceae</taxon>
        <taxon>Kwoniella</taxon>
    </lineage>
</organism>
<dbReference type="GO" id="GO:0030144">
    <property type="term" value="F:alpha-1,6-mannosylglycoprotein 6-beta-N-acetylglucosaminyltransferase activity"/>
    <property type="evidence" value="ECO:0007669"/>
    <property type="project" value="InterPro"/>
</dbReference>
<dbReference type="EMBL" id="KV700125">
    <property type="protein sequence ID" value="OCF34403.1"/>
    <property type="molecule type" value="Genomic_DNA"/>
</dbReference>
<dbReference type="AlphaFoldDB" id="A0A1B9GTQ4"/>
<keyword evidence="3" id="KW-1185">Reference proteome</keyword>
<evidence type="ECO:0000259" key="1">
    <source>
        <dbReference type="Pfam" id="PF15024"/>
    </source>
</evidence>
<dbReference type="Pfam" id="PF15024">
    <property type="entry name" value="Glyco_transf_18"/>
    <property type="match status" value="1"/>
</dbReference>
<evidence type="ECO:0000313" key="3">
    <source>
        <dbReference type="Proteomes" id="UP000092666"/>
    </source>
</evidence>
<accession>A0A1B9GTQ4</accession>
<proteinExistence type="predicted"/>
<reference evidence="3" key="2">
    <citation type="submission" date="2013-12" db="EMBL/GenBank/DDBJ databases">
        <title>Evolution of pathogenesis and genome organization in the Tremellales.</title>
        <authorList>
            <person name="Cuomo C."/>
            <person name="Litvintseva A."/>
            <person name="Heitman J."/>
            <person name="Chen Y."/>
            <person name="Sun S."/>
            <person name="Springer D."/>
            <person name="Dromer F."/>
            <person name="Young S."/>
            <person name="Zeng Q."/>
            <person name="Chapman S."/>
            <person name="Gujja S."/>
            <person name="Saif S."/>
            <person name="Birren B."/>
        </authorList>
    </citation>
    <scope>NUCLEOTIDE SEQUENCE [LARGE SCALE GENOMIC DNA]</scope>
    <source>
        <strain evidence="3">BCC8398</strain>
    </source>
</reference>
<name>A0A1B9GTQ4_9TREE</name>
<gene>
    <name evidence="2" type="ORF">I316_03917</name>
</gene>
<protein>
    <recommendedName>
        <fullName evidence="1">Glycosyltransferase family 18 catalytic domain-containing protein</fullName>
    </recommendedName>
</protein>
<dbReference type="OrthoDB" id="2113294at2759"/>
<evidence type="ECO:0000313" key="2">
    <source>
        <dbReference type="EMBL" id="OCF34403.1"/>
    </source>
</evidence>
<dbReference type="InterPro" id="IPR026116">
    <property type="entry name" value="GT18_cat"/>
</dbReference>
<sequence length="503" mass="57228">MANDNDYIPLATSPATAEDEVDLQRERVLRGSHRQYAFLPTSLRSKPRILLLALALTVPALLLMVSMGTGKTPSEHEEPIIPLPVHDNPYFHTGDVWKHNDEVATRLDRCASLGLLRNTSMPLAPHDRLSDEEESELVAEGCGTNQTTVIILASLWFAEAFAGTNTAGEAVYAQSVISTLNAHNYSYVFTSLGWWNHDMRKTVELWRRHRWNTRMVLADPEQVDVCYKLTDQECLKTKDNLDGIEAWRVLSFWYWDDPGNPLGSQFTLSPSPRNDNHFLSYSIEPTCRRLPYLPPAERAHPPQAYLLAKQMHYLEDKPEFSWTLPALKELEHKYAIRVVAGMKDDDEETSKRVKKIGLTNFGRLGKIEFYEQLARSFVFVGVGRPRISPSPWDALCMGVPFINPILTWDEEDPANRTKWHAQQWHMTDLEPPFVYSVKAHDLDGLSQAVGEALANPIESYIPDYMKFDFACQKTAELVEGDWKGKAKKLLEERIANGGQTFEL</sequence>